<evidence type="ECO:0000313" key="3">
    <source>
        <dbReference type="EMBL" id="GMI45880.1"/>
    </source>
</evidence>
<dbReference type="InterPro" id="IPR041667">
    <property type="entry name" value="Cupin_8"/>
</dbReference>
<dbReference type="PANTHER" id="PTHR12480">
    <property type="entry name" value="ARGININE DEMETHYLASE AND LYSYL-HYDROXYLASE JMJD"/>
    <property type="match status" value="1"/>
</dbReference>
<feature type="domain" description="JmjC" evidence="2">
    <location>
        <begin position="399"/>
        <end position="563"/>
    </location>
</feature>
<name>A0A9W7LC99_9STRA</name>
<reference evidence="4" key="1">
    <citation type="journal article" date="2023" name="Commun. Biol.">
        <title>Genome analysis of Parmales, the sister group of diatoms, reveals the evolutionary specialization of diatoms from phago-mixotrophs to photoautotrophs.</title>
        <authorList>
            <person name="Ban H."/>
            <person name="Sato S."/>
            <person name="Yoshikawa S."/>
            <person name="Yamada K."/>
            <person name="Nakamura Y."/>
            <person name="Ichinomiya M."/>
            <person name="Sato N."/>
            <person name="Blanc-Mathieu R."/>
            <person name="Endo H."/>
            <person name="Kuwata A."/>
            <person name="Ogata H."/>
        </authorList>
    </citation>
    <scope>NUCLEOTIDE SEQUENCE [LARGE SCALE GENOMIC DNA]</scope>
</reference>
<sequence>MKFKILTTGIIIAASAIARAGGTEKVQEYNIEQSEKEATIHPQVSPTGLSILVTYLGLPHHPVIFTPSGLTIDVKPDSASLHTATEYCGDGDHECIQDLLALLQQMTSELNTTLVDLALEGRIGTFSMTIKHLNGSAYTLEKPILREPSSINFESSIISEACNEGQVQFDSCDQFLHLWRQQGIKSEMGAVRVGLEYVKDEANAGTIDTLKQWSQKSEDAILRLLDDMRADKEVLRVAFNNETVSKRQEVDALKRRIAELEVAAGVREDNVEATLVAVKRFKPEQLSYSDYLEYAKRSEPFVVNYRDWEGGGMAGGKPPGIPGIPDWTLDNIRRTCFNRTFPLKAHDDSPDAHSWARLKSMGSSKIEHYIDALTGSGPMDDKSRELLSHSYLHDASLYTLCPELLEDVVIPKYFTLDLTQHLPQGFNHNYPANYWPSLFIGPGGKSSSALHADILNTAAWMGVVQGRKHWRIVPASDRYLLHELPEKRNVFEADLFEFKEAYRSVKFAKIYDAVLSEGDVIFIPAASAHQVQNLPGEPTVAIAMNYVDETNEEMFLNICKEVRFDNGDSFNRYTKEVVEGFEEARKTMGGKWNHQVDDGNLRDLPYKDFKRGVVW</sequence>
<dbReference type="GO" id="GO:0005737">
    <property type="term" value="C:cytoplasm"/>
    <property type="evidence" value="ECO:0007669"/>
    <property type="project" value="TreeGrafter"/>
</dbReference>
<dbReference type="GO" id="GO:0033749">
    <property type="term" value="F:histone H4R3 demethylase activity"/>
    <property type="evidence" value="ECO:0007669"/>
    <property type="project" value="TreeGrafter"/>
</dbReference>
<dbReference type="PANTHER" id="PTHR12480:SF22">
    <property type="entry name" value="JMJC DOMAIN-CONTAINING PROTEIN"/>
    <property type="match status" value="1"/>
</dbReference>
<dbReference type="PROSITE" id="PS51184">
    <property type="entry name" value="JMJC"/>
    <property type="match status" value="1"/>
</dbReference>
<dbReference type="EMBL" id="BRYA01000271">
    <property type="protein sequence ID" value="GMI45880.1"/>
    <property type="molecule type" value="Genomic_DNA"/>
</dbReference>
<organism evidence="3 4">
    <name type="scientific">Triparma columacea</name>
    <dbReference type="NCBI Taxonomy" id="722753"/>
    <lineage>
        <taxon>Eukaryota</taxon>
        <taxon>Sar</taxon>
        <taxon>Stramenopiles</taxon>
        <taxon>Ochrophyta</taxon>
        <taxon>Bolidophyceae</taxon>
        <taxon>Parmales</taxon>
        <taxon>Triparmaceae</taxon>
        <taxon>Triparma</taxon>
    </lineage>
</organism>
<keyword evidence="4" id="KW-1185">Reference proteome</keyword>
<dbReference type="SMART" id="SM00558">
    <property type="entry name" value="JmjC"/>
    <property type="match status" value="1"/>
</dbReference>
<feature type="chain" id="PRO_5040874794" description="JmjC domain-containing protein" evidence="1">
    <location>
        <begin position="23"/>
        <end position="615"/>
    </location>
</feature>
<dbReference type="Gene3D" id="2.60.120.650">
    <property type="entry name" value="Cupin"/>
    <property type="match status" value="1"/>
</dbReference>
<comment type="caution">
    <text evidence="3">The sequence shown here is derived from an EMBL/GenBank/DDBJ whole genome shotgun (WGS) entry which is preliminary data.</text>
</comment>
<dbReference type="Proteomes" id="UP001165065">
    <property type="component" value="Unassembled WGS sequence"/>
</dbReference>
<dbReference type="InterPro" id="IPR003347">
    <property type="entry name" value="JmjC_dom"/>
</dbReference>
<dbReference type="OrthoDB" id="70760at2759"/>
<protein>
    <recommendedName>
        <fullName evidence="2">JmjC domain-containing protein</fullName>
    </recommendedName>
</protein>
<dbReference type="CDD" id="cd02208">
    <property type="entry name" value="cupin_RmlC-like"/>
    <property type="match status" value="1"/>
</dbReference>
<evidence type="ECO:0000256" key="1">
    <source>
        <dbReference type="SAM" id="SignalP"/>
    </source>
</evidence>
<dbReference type="GO" id="GO:0005634">
    <property type="term" value="C:nucleus"/>
    <property type="evidence" value="ECO:0007669"/>
    <property type="project" value="TreeGrafter"/>
</dbReference>
<dbReference type="GO" id="GO:0106140">
    <property type="term" value="F:P-TEFb complex binding"/>
    <property type="evidence" value="ECO:0007669"/>
    <property type="project" value="TreeGrafter"/>
</dbReference>
<dbReference type="Pfam" id="PF13621">
    <property type="entry name" value="Cupin_8"/>
    <property type="match status" value="1"/>
</dbReference>
<keyword evidence="1" id="KW-0732">Signal</keyword>
<dbReference type="AlphaFoldDB" id="A0A9W7LC99"/>
<gene>
    <name evidence="3" type="ORF">TrCOL_g678</name>
</gene>
<evidence type="ECO:0000259" key="2">
    <source>
        <dbReference type="PROSITE" id="PS51184"/>
    </source>
</evidence>
<accession>A0A9W7LC99</accession>
<feature type="signal peptide" evidence="1">
    <location>
        <begin position="1"/>
        <end position="22"/>
    </location>
</feature>
<dbReference type="SUPFAM" id="SSF51197">
    <property type="entry name" value="Clavaminate synthase-like"/>
    <property type="match status" value="1"/>
</dbReference>
<evidence type="ECO:0000313" key="4">
    <source>
        <dbReference type="Proteomes" id="UP001165065"/>
    </source>
</evidence>
<proteinExistence type="predicted"/>
<dbReference type="InterPro" id="IPR050910">
    <property type="entry name" value="JMJD6_ArgDemeth/LysHydrox"/>
</dbReference>